<dbReference type="EMBL" id="JACSQV010000007">
    <property type="protein sequence ID" value="MBD7918474.1"/>
    <property type="molecule type" value="Genomic_DNA"/>
</dbReference>
<gene>
    <name evidence="3" type="ORF">H9657_09315</name>
</gene>
<dbReference type="Proteomes" id="UP000604241">
    <property type="component" value="Unassembled WGS sequence"/>
</dbReference>
<protein>
    <submittedName>
        <fullName evidence="3">Uncharacterized protein</fullName>
    </submittedName>
</protein>
<accession>A0ABR8QDV8</accession>
<feature type="chain" id="PRO_5047327573" evidence="2">
    <location>
        <begin position="27"/>
        <end position="212"/>
    </location>
</feature>
<name>A0ABR8QDV8_9CELL</name>
<evidence type="ECO:0000256" key="2">
    <source>
        <dbReference type="SAM" id="SignalP"/>
    </source>
</evidence>
<reference evidence="3 4" key="1">
    <citation type="submission" date="2020-08" db="EMBL/GenBank/DDBJ databases">
        <title>A Genomic Blueprint of the Chicken Gut Microbiome.</title>
        <authorList>
            <person name="Gilroy R."/>
            <person name="Ravi A."/>
            <person name="Getino M."/>
            <person name="Pursley I."/>
            <person name="Horton D.L."/>
            <person name="Alikhan N.-F."/>
            <person name="Baker D."/>
            <person name="Gharbi K."/>
            <person name="Hall N."/>
            <person name="Watson M."/>
            <person name="Adriaenssens E.M."/>
            <person name="Foster-Nyarko E."/>
            <person name="Jarju S."/>
            <person name="Secka A."/>
            <person name="Antonio M."/>
            <person name="Oren A."/>
            <person name="Chaudhuri R."/>
            <person name="La Ragione R.M."/>
            <person name="Hildebrand F."/>
            <person name="Pallen M.J."/>
        </authorList>
    </citation>
    <scope>NUCLEOTIDE SEQUENCE [LARGE SCALE GENOMIC DNA]</scope>
    <source>
        <strain evidence="3 4">Sa3CUA2</strain>
    </source>
</reference>
<dbReference type="RefSeq" id="WP_191782677.1">
    <property type="nucleotide sequence ID" value="NZ_JACSQV010000007.1"/>
</dbReference>
<feature type="signal peptide" evidence="2">
    <location>
        <begin position="1"/>
        <end position="26"/>
    </location>
</feature>
<comment type="caution">
    <text evidence="3">The sequence shown here is derived from an EMBL/GenBank/DDBJ whole genome shotgun (WGS) entry which is preliminary data.</text>
</comment>
<keyword evidence="2" id="KW-0732">Signal</keyword>
<sequence length="212" mass="22146">MRLPTRPALRRALVALVAVGAVARRAASPGAADEPTTTSGQPAGGGGGEQAPPVDDVASQVMAEQTVDTPVGDASAGGELTLTLRDVRVDEGVLTVRWALRWDAPDRGDDEDMSLYDLGLAPAPLVTDTTHLQAFRPLCVKGDWNGGLPERMECQDTMLASPVDRFGTKLLNHSTLEGWAALPAPENEGGSLDVLVAEGLPVFTGVTARQGE</sequence>
<evidence type="ECO:0000313" key="3">
    <source>
        <dbReference type="EMBL" id="MBD7918474.1"/>
    </source>
</evidence>
<evidence type="ECO:0000313" key="4">
    <source>
        <dbReference type="Proteomes" id="UP000604241"/>
    </source>
</evidence>
<evidence type="ECO:0000256" key="1">
    <source>
        <dbReference type="SAM" id="MobiDB-lite"/>
    </source>
</evidence>
<keyword evidence="4" id="KW-1185">Reference proteome</keyword>
<organism evidence="3 4">
    <name type="scientific">Cellulomonas avistercoris</name>
    <dbReference type="NCBI Taxonomy" id="2762242"/>
    <lineage>
        <taxon>Bacteria</taxon>
        <taxon>Bacillati</taxon>
        <taxon>Actinomycetota</taxon>
        <taxon>Actinomycetes</taxon>
        <taxon>Micrococcales</taxon>
        <taxon>Cellulomonadaceae</taxon>
        <taxon>Cellulomonas</taxon>
    </lineage>
</organism>
<feature type="region of interest" description="Disordered" evidence="1">
    <location>
        <begin position="25"/>
        <end position="54"/>
    </location>
</feature>
<proteinExistence type="predicted"/>